<evidence type="ECO:0000256" key="3">
    <source>
        <dbReference type="ARBA" id="ARBA00022448"/>
    </source>
</evidence>
<keyword evidence="6 9" id="KW-1133">Transmembrane helix</keyword>
<keyword evidence="11" id="KW-1185">Reference proteome</keyword>
<dbReference type="PANTHER" id="PTHR34295:SF4">
    <property type="entry name" value="BIOTIN TRANSPORTER BIOY-RELATED"/>
    <property type="match status" value="1"/>
</dbReference>
<feature type="transmembrane region" description="Helical" evidence="9">
    <location>
        <begin position="12"/>
        <end position="32"/>
    </location>
</feature>
<feature type="transmembrane region" description="Helical" evidence="9">
    <location>
        <begin position="126"/>
        <end position="147"/>
    </location>
</feature>
<evidence type="ECO:0000256" key="2">
    <source>
        <dbReference type="ARBA" id="ARBA00010692"/>
    </source>
</evidence>
<comment type="caution">
    <text evidence="10">The sequence shown here is derived from an EMBL/GenBank/DDBJ whole genome shotgun (WGS) entry which is preliminary data.</text>
</comment>
<name>A0A2A2WTI1_9ACTN</name>
<gene>
    <name evidence="10" type="ORF">CEY15_03240</name>
</gene>
<proteinExistence type="inferred from homology"/>
<evidence type="ECO:0000256" key="8">
    <source>
        <dbReference type="PIRNR" id="PIRNR016661"/>
    </source>
</evidence>
<dbReference type="EMBL" id="NTGA01000005">
    <property type="protein sequence ID" value="PAY24478.1"/>
    <property type="molecule type" value="Genomic_DNA"/>
</dbReference>
<feature type="transmembrane region" description="Helical" evidence="9">
    <location>
        <begin position="96"/>
        <end position="114"/>
    </location>
</feature>
<evidence type="ECO:0000256" key="9">
    <source>
        <dbReference type="SAM" id="Phobius"/>
    </source>
</evidence>
<dbReference type="GO" id="GO:0015225">
    <property type="term" value="F:biotin transmembrane transporter activity"/>
    <property type="evidence" value="ECO:0007669"/>
    <property type="project" value="UniProtKB-UniRule"/>
</dbReference>
<comment type="subcellular location">
    <subcellularLocation>
        <location evidence="1 8">Cell membrane</location>
        <topology evidence="1 8">Multi-pass membrane protein</topology>
    </subcellularLocation>
</comment>
<comment type="similarity">
    <text evidence="2 8">Belongs to the BioY family.</text>
</comment>
<dbReference type="OrthoDB" id="9803495at2"/>
<feature type="transmembrane region" description="Helical" evidence="9">
    <location>
        <begin position="153"/>
        <end position="179"/>
    </location>
</feature>
<organism evidence="10 11">
    <name type="scientific">Dietzia natronolimnaea</name>
    <dbReference type="NCBI Taxonomy" id="161920"/>
    <lineage>
        <taxon>Bacteria</taxon>
        <taxon>Bacillati</taxon>
        <taxon>Actinomycetota</taxon>
        <taxon>Actinomycetes</taxon>
        <taxon>Mycobacteriales</taxon>
        <taxon>Dietziaceae</taxon>
        <taxon>Dietzia</taxon>
    </lineage>
</organism>
<dbReference type="Proteomes" id="UP000218810">
    <property type="component" value="Unassembled WGS sequence"/>
</dbReference>
<sequence length="200" mass="20475">MSTSIDRAPTRSATRDLAQIAVFAALIVVLGLPGQISIGSAGVPITLQTLGVMLAGALLGWRKGLLSVLAVIVIGLALPVLAGGRTTLTALASPTAGFLLGWLPAVVVIGLLTALMMPRYRLIPGLLINILGGIVVIYAFGVVGMLIRTELTLTAAIAANGVFVPGDLLKAVITAVVAVQVHKARPGLIAPLRGQRPSRT</sequence>
<dbReference type="InterPro" id="IPR003784">
    <property type="entry name" value="BioY"/>
</dbReference>
<dbReference type="PIRSF" id="PIRSF016661">
    <property type="entry name" value="BioY"/>
    <property type="match status" value="1"/>
</dbReference>
<feature type="transmembrane region" description="Helical" evidence="9">
    <location>
        <begin position="38"/>
        <end position="58"/>
    </location>
</feature>
<feature type="transmembrane region" description="Helical" evidence="9">
    <location>
        <begin position="65"/>
        <end position="84"/>
    </location>
</feature>
<keyword evidence="3 8" id="KW-0813">Transport</keyword>
<reference evidence="11" key="1">
    <citation type="submission" date="2017-09" db="EMBL/GenBank/DDBJ databases">
        <authorList>
            <person name="Zhang Y."/>
            <person name="Huang X."/>
            <person name="Liu J."/>
            <person name="Lu L."/>
            <person name="Peng K."/>
        </authorList>
    </citation>
    <scope>NUCLEOTIDE SEQUENCE [LARGE SCALE GENOMIC DNA]</scope>
    <source>
        <strain evidence="11">S-XJ-1</strain>
    </source>
</reference>
<dbReference type="Gene3D" id="1.10.1760.20">
    <property type="match status" value="1"/>
</dbReference>
<dbReference type="RefSeq" id="WP_095717280.1">
    <property type="nucleotide sequence ID" value="NZ_NTGA01000005.1"/>
</dbReference>
<dbReference type="AlphaFoldDB" id="A0A2A2WTI1"/>
<evidence type="ECO:0000313" key="10">
    <source>
        <dbReference type="EMBL" id="PAY24478.1"/>
    </source>
</evidence>
<keyword evidence="5 9" id="KW-0812">Transmembrane</keyword>
<evidence type="ECO:0000256" key="5">
    <source>
        <dbReference type="ARBA" id="ARBA00022692"/>
    </source>
</evidence>
<dbReference type="GO" id="GO:0005886">
    <property type="term" value="C:plasma membrane"/>
    <property type="evidence" value="ECO:0007669"/>
    <property type="project" value="UniProtKB-SubCell"/>
</dbReference>
<protein>
    <recommendedName>
        <fullName evidence="8">Biotin transporter</fullName>
    </recommendedName>
</protein>
<evidence type="ECO:0000256" key="6">
    <source>
        <dbReference type="ARBA" id="ARBA00022989"/>
    </source>
</evidence>
<keyword evidence="4 8" id="KW-1003">Cell membrane</keyword>
<dbReference type="PANTHER" id="PTHR34295">
    <property type="entry name" value="BIOTIN TRANSPORTER BIOY"/>
    <property type="match status" value="1"/>
</dbReference>
<dbReference type="Pfam" id="PF02632">
    <property type="entry name" value="BioY"/>
    <property type="match status" value="1"/>
</dbReference>
<evidence type="ECO:0000256" key="7">
    <source>
        <dbReference type="ARBA" id="ARBA00023136"/>
    </source>
</evidence>
<evidence type="ECO:0000256" key="4">
    <source>
        <dbReference type="ARBA" id="ARBA00022475"/>
    </source>
</evidence>
<evidence type="ECO:0000313" key="11">
    <source>
        <dbReference type="Proteomes" id="UP000218810"/>
    </source>
</evidence>
<keyword evidence="7 8" id="KW-0472">Membrane</keyword>
<accession>A0A2A2WTI1</accession>
<evidence type="ECO:0000256" key="1">
    <source>
        <dbReference type="ARBA" id="ARBA00004651"/>
    </source>
</evidence>